<dbReference type="EC" id="3.4.24.-" evidence="15"/>
<dbReference type="PROSITE" id="PS00010">
    <property type="entry name" value="ASX_HYDROXYL"/>
    <property type="match status" value="1"/>
</dbReference>
<feature type="active site" evidence="14">
    <location>
        <position position="177"/>
    </location>
</feature>
<evidence type="ECO:0000256" key="10">
    <source>
        <dbReference type="ARBA" id="ARBA00023049"/>
    </source>
</evidence>
<dbReference type="InterPro" id="IPR035914">
    <property type="entry name" value="Sperma_CUB_dom_sf"/>
</dbReference>
<evidence type="ECO:0000256" key="3">
    <source>
        <dbReference type="ARBA" id="ARBA00022670"/>
    </source>
</evidence>
<dbReference type="Proteomes" id="UP000694383">
    <property type="component" value="Unplaced"/>
</dbReference>
<comment type="cofactor">
    <cofactor evidence="14 15">
        <name>Zn(2+)</name>
        <dbReference type="ChEBI" id="CHEBI:29105"/>
    </cofactor>
    <text evidence="14 15">Binds 1 zinc ion per subunit.</text>
</comment>
<dbReference type="GO" id="GO:0005615">
    <property type="term" value="C:extracellular space"/>
    <property type="evidence" value="ECO:0007669"/>
    <property type="project" value="TreeGrafter"/>
</dbReference>
<dbReference type="SUPFAM" id="SSF55486">
    <property type="entry name" value="Metalloproteases ('zincins'), catalytic domain"/>
    <property type="match status" value="1"/>
</dbReference>
<dbReference type="CDD" id="cd04281">
    <property type="entry name" value="ZnMc_BMP1_TLD"/>
    <property type="match status" value="1"/>
</dbReference>
<dbReference type="PROSITE" id="PS01187">
    <property type="entry name" value="EGF_CA"/>
    <property type="match status" value="1"/>
</dbReference>
<dbReference type="PANTHER" id="PTHR10127:SF863">
    <property type="entry name" value="BONE MORPHOGENETIC PROTEIN 1"/>
    <property type="match status" value="1"/>
</dbReference>
<dbReference type="SMART" id="SM00181">
    <property type="entry name" value="EGF"/>
    <property type="match status" value="1"/>
</dbReference>
<dbReference type="GO" id="GO:0005509">
    <property type="term" value="F:calcium ion binding"/>
    <property type="evidence" value="ECO:0007669"/>
    <property type="project" value="InterPro"/>
</dbReference>
<dbReference type="InterPro" id="IPR034036">
    <property type="entry name" value="ZnMP_TLD/BMP1"/>
</dbReference>
<reference evidence="19" key="2">
    <citation type="submission" date="2025-09" db="UniProtKB">
        <authorList>
            <consortium name="Ensembl"/>
        </authorList>
    </citation>
    <scope>IDENTIFICATION</scope>
</reference>
<evidence type="ECO:0000256" key="14">
    <source>
        <dbReference type="PROSITE-ProRule" id="PRU01211"/>
    </source>
</evidence>
<evidence type="ECO:0000256" key="12">
    <source>
        <dbReference type="ARBA" id="ARBA00023180"/>
    </source>
</evidence>
<dbReference type="InterPro" id="IPR000859">
    <property type="entry name" value="CUB_dom"/>
</dbReference>
<dbReference type="PANTHER" id="PTHR10127">
    <property type="entry name" value="DISCOIDIN, CUB, EGF, LAMININ , AND ZINC METALLOPROTEASE DOMAIN CONTAINING"/>
    <property type="match status" value="1"/>
</dbReference>
<proteinExistence type="predicted"/>
<dbReference type="GeneTree" id="ENSGT00940000157176"/>
<keyword evidence="2 13" id="KW-0245">EGF-like domain</keyword>
<dbReference type="InterPro" id="IPR024079">
    <property type="entry name" value="MetalloPept_cat_dom_sf"/>
</dbReference>
<dbReference type="CDD" id="cd00041">
    <property type="entry name" value="CUB"/>
    <property type="match status" value="2"/>
</dbReference>
<keyword evidence="6" id="KW-0677">Repeat</keyword>
<evidence type="ECO:0000256" key="11">
    <source>
        <dbReference type="ARBA" id="ARBA00023157"/>
    </source>
</evidence>
<dbReference type="PRINTS" id="PR00480">
    <property type="entry name" value="ASTACIN"/>
</dbReference>
<dbReference type="InterPro" id="IPR000152">
    <property type="entry name" value="EGF-type_Asp/Asn_hydroxyl_site"/>
</dbReference>
<dbReference type="InterPro" id="IPR000742">
    <property type="entry name" value="EGF"/>
</dbReference>
<sequence length="609" mass="68813">MFYFCHKILCVFSTGCTAAFLGDIALDEEDVRTIQDHKGYIISSGLGFQSKFLKCIRLALNVFAATTSEDSRRSQHSKSRRRRAATSRPERVWPNGIIPYMISGNFSGSQRAIFRQAMRHWEKHTCVTFIERTTEESYIVFTYRPCGCCSYVGRRGGGPQAISIGKNCDKFGIVVHELGHVIGFWHEHTRPDRDEHVSIVRDNIQAGQEYNFLKMEPDEVDSLGEVYDFDSIMHYARNTFSRGIFLDTILPRYDVNGVRPAIGQRTKLSKGDISQACKLYKCARCGESLQESTGNFSSPGFPIGYSAYSHCVWRISVTPGEKIVLNFTSMDLFRSHLCWYDYVEVRDGFWRKAPLRGRFCGDALPDTIVSTDSRLWVEFRSSSSWVGKGFSAVYEAVCGGEVERDHGQIQSPNYPDDYQSNKMCVWRITVPESFNVGLSFQSFEIEKHDSCAYDYVEVRDGGSGSDPLLGRFCGYDKPGDLKSSSNKLWLKFVSDGSVNKAGFAASFFKEMDECSRPDRGHCEQRCLNTLGSYRCACDPGYELAADRRSCQSEFNLSITLVHQCNMSCATRGQQSALLLAPPNQESGICIFILTQEARRHHFPAQQPED</sequence>
<keyword evidence="3 14" id="KW-0645">Protease</keyword>
<dbReference type="InterPro" id="IPR001506">
    <property type="entry name" value="Peptidase_M12A"/>
</dbReference>
<dbReference type="FunFam" id="2.10.25.10:FF:000022">
    <property type="entry name" value="Metalloendopeptidase"/>
    <property type="match status" value="1"/>
</dbReference>
<feature type="chain" id="PRO_5034590911" description="Metalloendopeptidase" evidence="15">
    <location>
        <begin position="19"/>
        <end position="609"/>
    </location>
</feature>
<keyword evidence="4 14" id="KW-0479">Metal-binding</keyword>
<dbReference type="FunFam" id="3.40.390.10:FF:000030">
    <property type="entry name" value="Metalloendopeptidase"/>
    <property type="match status" value="1"/>
</dbReference>
<dbReference type="Pfam" id="PF14670">
    <property type="entry name" value="FXa_inhibition"/>
    <property type="match status" value="1"/>
</dbReference>
<evidence type="ECO:0000256" key="6">
    <source>
        <dbReference type="ARBA" id="ARBA00022737"/>
    </source>
</evidence>
<evidence type="ECO:0000256" key="8">
    <source>
        <dbReference type="ARBA" id="ARBA00022833"/>
    </source>
</evidence>
<evidence type="ECO:0000259" key="17">
    <source>
        <dbReference type="PROSITE" id="PS50026"/>
    </source>
</evidence>
<protein>
    <recommendedName>
        <fullName evidence="15">Metalloendopeptidase</fullName>
        <ecNumber evidence="15">3.4.24.-</ecNumber>
    </recommendedName>
</protein>
<dbReference type="Gene3D" id="2.60.120.290">
    <property type="entry name" value="Spermadhesin, CUB domain"/>
    <property type="match status" value="2"/>
</dbReference>
<dbReference type="PROSITE" id="PS01186">
    <property type="entry name" value="EGF_2"/>
    <property type="match status" value="1"/>
</dbReference>
<evidence type="ECO:0000256" key="15">
    <source>
        <dbReference type="RuleBase" id="RU361183"/>
    </source>
</evidence>
<dbReference type="Pfam" id="PF00431">
    <property type="entry name" value="CUB"/>
    <property type="match status" value="2"/>
</dbReference>
<dbReference type="GO" id="GO:0004222">
    <property type="term" value="F:metalloendopeptidase activity"/>
    <property type="evidence" value="ECO:0007669"/>
    <property type="project" value="UniProtKB-UniRule"/>
</dbReference>
<dbReference type="InterPro" id="IPR001881">
    <property type="entry name" value="EGF-like_Ca-bd_dom"/>
</dbReference>
<evidence type="ECO:0000259" key="16">
    <source>
        <dbReference type="PROSITE" id="PS01180"/>
    </source>
</evidence>
<dbReference type="SMART" id="SM00179">
    <property type="entry name" value="EGF_CA"/>
    <property type="match status" value="1"/>
</dbReference>
<dbReference type="InterPro" id="IPR018097">
    <property type="entry name" value="EGF_Ca-bd_CS"/>
</dbReference>
<feature type="disulfide bond" evidence="14">
    <location>
        <begin position="148"/>
        <end position="149"/>
    </location>
</feature>
<dbReference type="SMART" id="SM00042">
    <property type="entry name" value="CUB"/>
    <property type="match status" value="2"/>
</dbReference>
<name>A0A8C7YT14_9TELE</name>
<evidence type="ECO:0000256" key="7">
    <source>
        <dbReference type="ARBA" id="ARBA00022801"/>
    </source>
</evidence>
<dbReference type="Pfam" id="PF01400">
    <property type="entry name" value="Astacin"/>
    <property type="match status" value="1"/>
</dbReference>
<keyword evidence="11 14" id="KW-1015">Disulfide bond</keyword>
<evidence type="ECO:0000256" key="1">
    <source>
        <dbReference type="ARBA" id="ARBA00022473"/>
    </source>
</evidence>
<evidence type="ECO:0000313" key="20">
    <source>
        <dbReference type="Proteomes" id="UP000694383"/>
    </source>
</evidence>
<dbReference type="SUPFAM" id="SSF49854">
    <property type="entry name" value="Spermadhesin, CUB domain"/>
    <property type="match status" value="2"/>
</dbReference>
<dbReference type="PROSITE" id="PS01180">
    <property type="entry name" value="CUB"/>
    <property type="match status" value="2"/>
</dbReference>
<evidence type="ECO:0000256" key="9">
    <source>
        <dbReference type="ARBA" id="ARBA00022837"/>
    </source>
</evidence>
<feature type="domain" description="Peptidase M12A" evidence="18">
    <location>
        <begin position="84"/>
        <end position="283"/>
    </location>
</feature>
<evidence type="ECO:0000256" key="2">
    <source>
        <dbReference type="ARBA" id="ARBA00022536"/>
    </source>
</evidence>
<feature type="domain" description="CUB" evidence="16">
    <location>
        <begin position="398"/>
        <end position="510"/>
    </location>
</feature>
<feature type="disulfide bond" evidence="14">
    <location>
        <begin position="146"/>
        <end position="168"/>
    </location>
</feature>
<feature type="binding site" evidence="14">
    <location>
        <position position="176"/>
    </location>
    <ligand>
        <name>Zn(2+)</name>
        <dbReference type="ChEBI" id="CHEBI:29105"/>
        <note>catalytic</note>
    </ligand>
</feature>
<feature type="domain" description="CUB" evidence="16">
    <location>
        <begin position="285"/>
        <end position="397"/>
    </location>
</feature>
<feature type="binding site" evidence="14">
    <location>
        <position position="186"/>
    </location>
    <ligand>
        <name>Zn(2+)</name>
        <dbReference type="ChEBI" id="CHEBI:29105"/>
        <note>catalytic</note>
    </ligand>
</feature>
<dbReference type="GO" id="GO:0009953">
    <property type="term" value="P:dorsal/ventral pattern formation"/>
    <property type="evidence" value="ECO:0007669"/>
    <property type="project" value="TreeGrafter"/>
</dbReference>
<dbReference type="GO" id="GO:0016485">
    <property type="term" value="P:protein processing"/>
    <property type="evidence" value="ECO:0007669"/>
    <property type="project" value="TreeGrafter"/>
</dbReference>
<dbReference type="PROSITE" id="PS50026">
    <property type="entry name" value="EGF_3"/>
    <property type="match status" value="1"/>
</dbReference>
<dbReference type="InterPro" id="IPR006026">
    <property type="entry name" value="Peptidase_Metallo"/>
</dbReference>
<dbReference type="AlphaFoldDB" id="A0A8C7YT14"/>
<evidence type="ECO:0000256" key="4">
    <source>
        <dbReference type="ARBA" id="ARBA00022723"/>
    </source>
</evidence>
<keyword evidence="10 14" id="KW-0482">Metalloprotease</keyword>
<dbReference type="Gene3D" id="3.40.390.10">
    <property type="entry name" value="Collagenase (Catalytic Domain)"/>
    <property type="match status" value="1"/>
</dbReference>
<feature type="binding site" evidence="14">
    <location>
        <position position="180"/>
    </location>
    <ligand>
        <name>Zn(2+)</name>
        <dbReference type="ChEBI" id="CHEBI:29105"/>
        <note>catalytic</note>
    </ligand>
</feature>
<keyword evidence="5 15" id="KW-0732">Signal</keyword>
<dbReference type="CDD" id="cd00054">
    <property type="entry name" value="EGF_CA"/>
    <property type="match status" value="1"/>
</dbReference>
<feature type="domain" description="EGF-like" evidence="17">
    <location>
        <begin position="510"/>
        <end position="551"/>
    </location>
</feature>
<feature type="signal peptide" evidence="15">
    <location>
        <begin position="1"/>
        <end position="18"/>
    </location>
</feature>
<evidence type="ECO:0000313" key="19">
    <source>
        <dbReference type="Ensembl" id="ENSOSIP00000030923.1"/>
    </source>
</evidence>
<keyword evidence="12" id="KW-0325">Glycoprotein</keyword>
<keyword evidence="7 14" id="KW-0378">Hydrolase</keyword>
<organism evidence="19 20">
    <name type="scientific">Oryzias sinensis</name>
    <name type="common">Chinese medaka</name>
    <dbReference type="NCBI Taxonomy" id="183150"/>
    <lineage>
        <taxon>Eukaryota</taxon>
        <taxon>Metazoa</taxon>
        <taxon>Chordata</taxon>
        <taxon>Craniata</taxon>
        <taxon>Vertebrata</taxon>
        <taxon>Euteleostomi</taxon>
        <taxon>Actinopterygii</taxon>
        <taxon>Neopterygii</taxon>
        <taxon>Teleostei</taxon>
        <taxon>Neoteleostei</taxon>
        <taxon>Acanthomorphata</taxon>
        <taxon>Ovalentaria</taxon>
        <taxon>Atherinomorphae</taxon>
        <taxon>Beloniformes</taxon>
        <taxon>Adrianichthyidae</taxon>
        <taxon>Oryziinae</taxon>
        <taxon>Oryzias</taxon>
    </lineage>
</organism>
<keyword evidence="1" id="KW-0217">Developmental protein</keyword>
<dbReference type="SUPFAM" id="SSF57196">
    <property type="entry name" value="EGF/Laminin"/>
    <property type="match status" value="1"/>
</dbReference>
<dbReference type="FunFam" id="2.60.120.290:FF:000004">
    <property type="entry name" value="Metalloendopeptidase"/>
    <property type="match status" value="1"/>
</dbReference>
<dbReference type="PROSITE" id="PS51864">
    <property type="entry name" value="ASTACIN"/>
    <property type="match status" value="1"/>
</dbReference>
<reference evidence="19" key="1">
    <citation type="submission" date="2025-08" db="UniProtKB">
        <authorList>
            <consortium name="Ensembl"/>
        </authorList>
    </citation>
    <scope>IDENTIFICATION</scope>
</reference>
<keyword evidence="8 14" id="KW-0862">Zinc</keyword>
<evidence type="ECO:0000256" key="13">
    <source>
        <dbReference type="PROSITE-ProRule" id="PRU00076"/>
    </source>
</evidence>
<dbReference type="FunFam" id="2.60.120.290:FF:000009">
    <property type="entry name" value="Metalloendopeptidase"/>
    <property type="match status" value="1"/>
</dbReference>
<keyword evidence="9" id="KW-0106">Calcium</keyword>
<comment type="caution">
    <text evidence="13">Lacks conserved residue(s) required for the propagation of feature annotation.</text>
</comment>
<dbReference type="GO" id="GO:0008270">
    <property type="term" value="F:zinc ion binding"/>
    <property type="evidence" value="ECO:0007669"/>
    <property type="project" value="UniProtKB-UniRule"/>
</dbReference>
<keyword evidence="20" id="KW-1185">Reference proteome</keyword>
<dbReference type="Gene3D" id="2.10.25.10">
    <property type="entry name" value="Laminin"/>
    <property type="match status" value="1"/>
</dbReference>
<dbReference type="Ensembl" id="ENSOSIT00000032591.1">
    <property type="protein sequence ID" value="ENSOSIP00000030923.1"/>
    <property type="gene ID" value="ENSOSIG00000012461.1"/>
</dbReference>
<evidence type="ECO:0000259" key="18">
    <source>
        <dbReference type="PROSITE" id="PS51864"/>
    </source>
</evidence>
<evidence type="ECO:0000256" key="5">
    <source>
        <dbReference type="ARBA" id="ARBA00022729"/>
    </source>
</evidence>
<accession>A0A8C7YT14</accession>
<dbReference type="SMART" id="SM00235">
    <property type="entry name" value="ZnMc"/>
    <property type="match status" value="1"/>
</dbReference>